<organism evidence="5 6">
    <name type="scientific">Candidatus Desulfatibia vada</name>
    <dbReference type="NCBI Taxonomy" id="2841696"/>
    <lineage>
        <taxon>Bacteria</taxon>
        <taxon>Pseudomonadati</taxon>
        <taxon>Thermodesulfobacteriota</taxon>
        <taxon>Desulfobacteria</taxon>
        <taxon>Desulfobacterales</taxon>
        <taxon>Desulfobacterales incertae sedis</taxon>
        <taxon>Candidatus Desulfatibia</taxon>
    </lineage>
</organism>
<dbReference type="InterPro" id="IPR017871">
    <property type="entry name" value="ABC_transporter-like_CS"/>
</dbReference>
<dbReference type="InterPro" id="IPR027417">
    <property type="entry name" value="P-loop_NTPase"/>
</dbReference>
<feature type="domain" description="ABC transporter" evidence="4">
    <location>
        <begin position="6"/>
        <end position="231"/>
    </location>
</feature>
<evidence type="ECO:0000256" key="1">
    <source>
        <dbReference type="ARBA" id="ARBA00022448"/>
    </source>
</evidence>
<sequence>MPFLSLNIEEFRYTQEGPTVLNNVELEVDTSELIGIMGPNGCGKSTFLHLCAGDLPIQKESRHFKSDNRDIAFVYQDYRQALFPWKSAISNIILPGIIKGLQKKEVKEKVAGLVSDFELDFDLNKLPFQLSGGEQQKISVLRALIESPKLLLMDEPCSAMDYASRLVFLKKLRARLKLNNTVAIMVSHSAEEAFLFCDRLILFAMDGSISEMISDCQSQENYLENINRVHGHFLN</sequence>
<dbReference type="Pfam" id="PF00005">
    <property type="entry name" value="ABC_tran"/>
    <property type="match status" value="1"/>
</dbReference>
<dbReference type="GO" id="GO:0016887">
    <property type="term" value="F:ATP hydrolysis activity"/>
    <property type="evidence" value="ECO:0007669"/>
    <property type="project" value="InterPro"/>
</dbReference>
<dbReference type="SUPFAM" id="SSF52540">
    <property type="entry name" value="P-loop containing nucleoside triphosphate hydrolases"/>
    <property type="match status" value="1"/>
</dbReference>
<evidence type="ECO:0000256" key="2">
    <source>
        <dbReference type="ARBA" id="ARBA00022741"/>
    </source>
</evidence>
<dbReference type="InterPro" id="IPR003593">
    <property type="entry name" value="AAA+_ATPase"/>
</dbReference>
<dbReference type="GO" id="GO:0005524">
    <property type="term" value="F:ATP binding"/>
    <property type="evidence" value="ECO:0007669"/>
    <property type="project" value="UniProtKB-KW"/>
</dbReference>
<accession>A0A8J6NU49</accession>
<dbReference type="PROSITE" id="PS50893">
    <property type="entry name" value="ABC_TRANSPORTER_2"/>
    <property type="match status" value="1"/>
</dbReference>
<keyword evidence="1" id="KW-0813">Transport</keyword>
<keyword evidence="2" id="KW-0547">Nucleotide-binding</keyword>
<reference evidence="5 6" key="1">
    <citation type="submission" date="2020-08" db="EMBL/GenBank/DDBJ databases">
        <title>Bridging the membrane lipid divide: bacteria of the FCB group superphylum have the potential to synthesize archaeal ether lipids.</title>
        <authorList>
            <person name="Villanueva L."/>
            <person name="Von Meijenfeldt F.A.B."/>
            <person name="Westbye A.B."/>
            <person name="Yadav S."/>
            <person name="Hopmans E.C."/>
            <person name="Dutilh B.E."/>
            <person name="Sinninghe Damste J.S."/>
        </authorList>
    </citation>
    <scope>NUCLEOTIDE SEQUENCE [LARGE SCALE GENOMIC DNA]</scope>
    <source>
        <strain evidence="5">NIOZ-UU17</strain>
    </source>
</reference>
<comment type="caution">
    <text evidence="5">The sequence shown here is derived from an EMBL/GenBank/DDBJ whole genome shotgun (WGS) entry which is preliminary data.</text>
</comment>
<dbReference type="InterPro" id="IPR003439">
    <property type="entry name" value="ABC_transporter-like_ATP-bd"/>
</dbReference>
<proteinExistence type="predicted"/>
<gene>
    <name evidence="5" type="ORF">H8D96_10760</name>
</gene>
<evidence type="ECO:0000313" key="6">
    <source>
        <dbReference type="Proteomes" id="UP000605201"/>
    </source>
</evidence>
<dbReference type="PROSITE" id="PS00211">
    <property type="entry name" value="ABC_TRANSPORTER_1"/>
    <property type="match status" value="1"/>
</dbReference>
<dbReference type="PANTHER" id="PTHR42781:SF4">
    <property type="entry name" value="SPERMIDINE_PUTRESCINE IMPORT ATP-BINDING PROTEIN POTA"/>
    <property type="match status" value="1"/>
</dbReference>
<evidence type="ECO:0000313" key="5">
    <source>
        <dbReference type="EMBL" id="MBC8432388.1"/>
    </source>
</evidence>
<keyword evidence="3 5" id="KW-0067">ATP-binding</keyword>
<name>A0A8J6NU49_9BACT</name>
<dbReference type="PANTHER" id="PTHR42781">
    <property type="entry name" value="SPERMIDINE/PUTRESCINE IMPORT ATP-BINDING PROTEIN POTA"/>
    <property type="match status" value="1"/>
</dbReference>
<dbReference type="Gene3D" id="3.40.50.300">
    <property type="entry name" value="P-loop containing nucleotide triphosphate hydrolases"/>
    <property type="match status" value="1"/>
</dbReference>
<dbReference type="AlphaFoldDB" id="A0A8J6NU49"/>
<evidence type="ECO:0000259" key="4">
    <source>
        <dbReference type="PROSITE" id="PS50893"/>
    </source>
</evidence>
<evidence type="ECO:0000256" key="3">
    <source>
        <dbReference type="ARBA" id="ARBA00022840"/>
    </source>
</evidence>
<dbReference type="SMART" id="SM00382">
    <property type="entry name" value="AAA"/>
    <property type="match status" value="1"/>
</dbReference>
<dbReference type="InterPro" id="IPR050093">
    <property type="entry name" value="ABC_SmlMolc_Importer"/>
</dbReference>
<protein>
    <submittedName>
        <fullName evidence="5">ATP-binding cassette domain-containing protein</fullName>
    </submittedName>
</protein>
<dbReference type="Proteomes" id="UP000605201">
    <property type="component" value="Unassembled WGS sequence"/>
</dbReference>
<dbReference type="EMBL" id="JACNIG010000220">
    <property type="protein sequence ID" value="MBC8432388.1"/>
    <property type="molecule type" value="Genomic_DNA"/>
</dbReference>